<proteinExistence type="predicted"/>
<name>A0A9X2J288_9NOCA</name>
<evidence type="ECO:0000313" key="1">
    <source>
        <dbReference type="EMBL" id="MCM6778915.1"/>
    </source>
</evidence>
<protein>
    <submittedName>
        <fullName evidence="1">Uncharacterized protein</fullName>
    </submittedName>
</protein>
<dbReference type="EMBL" id="JAMRXG010000030">
    <property type="protein sequence ID" value="MCM6778915.1"/>
    <property type="molecule type" value="Genomic_DNA"/>
</dbReference>
<comment type="caution">
    <text evidence="1">The sequence shown here is derived from an EMBL/GenBank/DDBJ whole genome shotgun (WGS) entry which is preliminary data.</text>
</comment>
<keyword evidence="2" id="KW-1185">Reference proteome</keyword>
<dbReference type="Proteomes" id="UP001139157">
    <property type="component" value="Unassembled WGS sequence"/>
</dbReference>
<dbReference type="AlphaFoldDB" id="A0A9X2J288"/>
<evidence type="ECO:0000313" key="2">
    <source>
        <dbReference type="Proteomes" id="UP001139157"/>
    </source>
</evidence>
<dbReference type="RefSeq" id="WP_251918645.1">
    <property type="nucleotide sequence ID" value="NZ_JAMRXG010000030.1"/>
</dbReference>
<sequence length="71" mass="8222">MTLRKLLRLATHLTPGIYAIGWGYHIDASMVVVNHLRHEIADETDRRNGRRLSASERRTWRALEKSLRGAK</sequence>
<organism evidence="1 2">
    <name type="scientific">Nocardia pulmonis</name>
    <dbReference type="NCBI Taxonomy" id="2951408"/>
    <lineage>
        <taxon>Bacteria</taxon>
        <taxon>Bacillati</taxon>
        <taxon>Actinomycetota</taxon>
        <taxon>Actinomycetes</taxon>
        <taxon>Mycobacteriales</taxon>
        <taxon>Nocardiaceae</taxon>
        <taxon>Nocardia</taxon>
    </lineage>
</organism>
<gene>
    <name evidence="1" type="ORF">NDR86_36100</name>
</gene>
<accession>A0A9X2J288</accession>
<reference evidence="1" key="1">
    <citation type="submission" date="2022-06" db="EMBL/GenBank/DDBJ databases">
        <title>Novel species in genus nocardia.</title>
        <authorList>
            <person name="Li F."/>
        </authorList>
    </citation>
    <scope>NUCLEOTIDE SEQUENCE</scope>
    <source>
        <strain evidence="1">CDC141</strain>
    </source>
</reference>